<comment type="similarity">
    <text evidence="1">Belongs to the leucine-binding protein family.</text>
</comment>
<proteinExistence type="inferred from homology"/>
<evidence type="ECO:0000256" key="3">
    <source>
        <dbReference type="SAM" id="MobiDB-lite"/>
    </source>
</evidence>
<dbReference type="InterPro" id="IPR028082">
    <property type="entry name" value="Peripla_BP_I"/>
</dbReference>
<evidence type="ECO:0000259" key="5">
    <source>
        <dbReference type="Pfam" id="PF13458"/>
    </source>
</evidence>
<evidence type="ECO:0000256" key="1">
    <source>
        <dbReference type="ARBA" id="ARBA00010062"/>
    </source>
</evidence>
<dbReference type="Gene3D" id="3.40.50.2300">
    <property type="match status" value="3"/>
</dbReference>
<keyword evidence="2 4" id="KW-0732">Signal</keyword>
<dbReference type="RefSeq" id="WP_203001935.1">
    <property type="nucleotide sequence ID" value="NZ_JADWYU010000205.1"/>
</dbReference>
<comment type="caution">
    <text evidence="6">The sequence shown here is derived from an EMBL/GenBank/DDBJ whole genome shotgun (WGS) entry which is preliminary data.</text>
</comment>
<gene>
    <name evidence="6" type="ORF">I7412_05690</name>
</gene>
<dbReference type="PROSITE" id="PS51257">
    <property type="entry name" value="PROKAR_LIPOPROTEIN"/>
    <property type="match status" value="1"/>
</dbReference>
<feature type="chain" id="PRO_5038358392" evidence="4">
    <location>
        <begin position="21"/>
        <end position="464"/>
    </location>
</feature>
<evidence type="ECO:0000313" key="7">
    <source>
        <dbReference type="Proteomes" id="UP000604475"/>
    </source>
</evidence>
<dbReference type="AlphaFoldDB" id="A0A937RIL2"/>
<dbReference type="Proteomes" id="UP000604475">
    <property type="component" value="Unassembled WGS sequence"/>
</dbReference>
<organism evidence="6 7">
    <name type="scientific">Frankia nepalensis</name>
    <dbReference type="NCBI Taxonomy" id="1836974"/>
    <lineage>
        <taxon>Bacteria</taxon>
        <taxon>Bacillati</taxon>
        <taxon>Actinomycetota</taxon>
        <taxon>Actinomycetes</taxon>
        <taxon>Frankiales</taxon>
        <taxon>Frankiaceae</taxon>
        <taxon>Frankia</taxon>
    </lineage>
</organism>
<evidence type="ECO:0000256" key="4">
    <source>
        <dbReference type="SAM" id="SignalP"/>
    </source>
</evidence>
<dbReference type="InterPro" id="IPR028081">
    <property type="entry name" value="Leu-bd"/>
</dbReference>
<evidence type="ECO:0000313" key="6">
    <source>
        <dbReference type="EMBL" id="MBL7626666.1"/>
    </source>
</evidence>
<keyword evidence="7" id="KW-1185">Reference proteome</keyword>
<feature type="domain" description="Leucine-binding protein" evidence="5">
    <location>
        <begin position="84"/>
        <end position="430"/>
    </location>
</feature>
<reference evidence="6" key="1">
    <citation type="submission" date="2020-12" db="EMBL/GenBank/DDBJ databases">
        <title>Genomic characterization of non-nitrogen-fixing Frankia strains.</title>
        <authorList>
            <person name="Carlos-Shanley C."/>
            <person name="Guerra T."/>
            <person name="Hahn D."/>
        </authorList>
    </citation>
    <scope>NUCLEOTIDE SEQUENCE</scope>
    <source>
        <strain evidence="6">CN6</strain>
    </source>
</reference>
<name>A0A937RIL2_9ACTN</name>
<sequence>MARRITPGAGRRLARLPVLAAASALLLVVAGCTRSSDEAPSGGGGAPATSAPPAAAAGDFGTEKGICGPGDASAASGRGVTATTITLGTFGDPGSPVTPGLGQEFFDVGEAFVAWCNEAGGINGREIVLNKHDAKLTDVAARMIDACQTDFMSVGGGNALDAAGVAPRVDCDLGSVPAYGVSPEALDAPLQVRPQPNRADIYPVGGFRAMARMFPEAMDSLAVGGSALGTLRPNGLRLQQALTQLGDKVVSYQEMPALVTNYRPFVEQLKGSGAQGYQPIGIQDLSPLVTAMNDVGLSLSFMLIENQLYTPLTISAAKATTFPPTWLVLDHIPFELADESPVMRQATDIVRATVPDADLNNFTALSFSAWVLWAKAATACGDTLTVDCVLEKAGSETAWTAGGIFPARNIVAGQQRTTDCVLLMKVTPDGFAYDKAATAPNQGFFNCDPKNLEALTNTFSDATG</sequence>
<dbReference type="SUPFAM" id="SSF53822">
    <property type="entry name" value="Periplasmic binding protein-like I"/>
    <property type="match status" value="1"/>
</dbReference>
<feature type="region of interest" description="Disordered" evidence="3">
    <location>
        <begin position="37"/>
        <end position="62"/>
    </location>
</feature>
<dbReference type="EMBL" id="JAEACQ010000146">
    <property type="protein sequence ID" value="MBL7626666.1"/>
    <property type="molecule type" value="Genomic_DNA"/>
</dbReference>
<dbReference type="Pfam" id="PF13458">
    <property type="entry name" value="Peripla_BP_6"/>
    <property type="match status" value="1"/>
</dbReference>
<protein>
    <submittedName>
        <fullName evidence="6">ABC transporter substrate-binding protein</fullName>
    </submittedName>
</protein>
<feature type="compositionally biased region" description="Low complexity" evidence="3">
    <location>
        <begin position="47"/>
        <end position="58"/>
    </location>
</feature>
<accession>A0A937RIL2</accession>
<evidence type="ECO:0000256" key="2">
    <source>
        <dbReference type="ARBA" id="ARBA00022729"/>
    </source>
</evidence>
<feature type="signal peptide" evidence="4">
    <location>
        <begin position="1"/>
        <end position="20"/>
    </location>
</feature>